<accession>A0A1F5YXU2</accession>
<feature type="region of interest" description="Disordered" evidence="1">
    <location>
        <begin position="186"/>
        <end position="207"/>
    </location>
</feature>
<proteinExistence type="predicted"/>
<organism evidence="2 3">
    <name type="scientific">Candidatus Gottesmanbacteria bacterium RBG_16_52_11</name>
    <dbReference type="NCBI Taxonomy" id="1798374"/>
    <lineage>
        <taxon>Bacteria</taxon>
        <taxon>Candidatus Gottesmaniibacteriota</taxon>
    </lineage>
</organism>
<name>A0A1F5YXU2_9BACT</name>
<dbReference type="AlphaFoldDB" id="A0A1F5YXU2"/>
<evidence type="ECO:0000313" key="3">
    <source>
        <dbReference type="Proteomes" id="UP000178448"/>
    </source>
</evidence>
<dbReference type="Proteomes" id="UP000178448">
    <property type="component" value="Unassembled WGS sequence"/>
</dbReference>
<dbReference type="EMBL" id="MFJD01000001">
    <property type="protein sequence ID" value="OGG04955.1"/>
    <property type="molecule type" value="Genomic_DNA"/>
</dbReference>
<evidence type="ECO:0000256" key="1">
    <source>
        <dbReference type="SAM" id="MobiDB-lite"/>
    </source>
</evidence>
<sequence>MRRPVILLVFFCFAAVSAVAVYIRLRQNPRRSVTVPVSLPTPPAPPAILKTWDDLNASFSFKYPEGLTVNPHDEDSENYAHLEITDQDYPGGIIIWAKDATASTVQAWFTNDKTISGASILDTTLGGEPAKKAVFPALPKKILTGAVYDGMHVYAELLPGLSEAYWNEVYNTILADFRFTEGHTGSGIRQNQAAGSAASYDEEEVLE</sequence>
<gene>
    <name evidence="2" type="ORF">A2Z33_06700</name>
</gene>
<reference evidence="2 3" key="1">
    <citation type="journal article" date="2016" name="Nat. Commun.">
        <title>Thousands of microbial genomes shed light on interconnected biogeochemical processes in an aquifer system.</title>
        <authorList>
            <person name="Anantharaman K."/>
            <person name="Brown C.T."/>
            <person name="Hug L.A."/>
            <person name="Sharon I."/>
            <person name="Castelle C.J."/>
            <person name="Probst A.J."/>
            <person name="Thomas B.C."/>
            <person name="Singh A."/>
            <person name="Wilkins M.J."/>
            <person name="Karaoz U."/>
            <person name="Brodie E.L."/>
            <person name="Williams K.H."/>
            <person name="Hubbard S.S."/>
            <person name="Banfield J.F."/>
        </authorList>
    </citation>
    <scope>NUCLEOTIDE SEQUENCE [LARGE SCALE GENOMIC DNA]</scope>
</reference>
<protein>
    <submittedName>
        <fullName evidence="2">Uncharacterized protein</fullName>
    </submittedName>
</protein>
<dbReference type="STRING" id="1798374.A2Z33_06700"/>
<evidence type="ECO:0000313" key="2">
    <source>
        <dbReference type="EMBL" id="OGG04955.1"/>
    </source>
</evidence>
<comment type="caution">
    <text evidence="2">The sequence shown here is derived from an EMBL/GenBank/DDBJ whole genome shotgun (WGS) entry which is preliminary data.</text>
</comment>